<keyword evidence="1" id="KW-0472">Membrane</keyword>
<name>A0A2H0NHH0_9BACT</name>
<organism evidence="2 3">
    <name type="scientific">Candidatus Jorgensenbacteria bacterium CG11_big_fil_rev_8_21_14_0_20_38_23</name>
    <dbReference type="NCBI Taxonomy" id="1974594"/>
    <lineage>
        <taxon>Bacteria</taxon>
        <taxon>Candidatus Joergenseniibacteriota</taxon>
    </lineage>
</organism>
<evidence type="ECO:0000313" key="2">
    <source>
        <dbReference type="EMBL" id="PIR07605.1"/>
    </source>
</evidence>
<comment type="caution">
    <text evidence="2">The sequence shown here is derived from an EMBL/GenBank/DDBJ whole genome shotgun (WGS) entry which is preliminary data.</text>
</comment>
<protein>
    <submittedName>
        <fullName evidence="2">Uncharacterized protein</fullName>
    </submittedName>
</protein>
<dbReference type="AlphaFoldDB" id="A0A2H0NHH0"/>
<dbReference type="EMBL" id="PCWR01000007">
    <property type="protein sequence ID" value="PIR07605.1"/>
    <property type="molecule type" value="Genomic_DNA"/>
</dbReference>
<reference evidence="2 3" key="1">
    <citation type="submission" date="2017-09" db="EMBL/GenBank/DDBJ databases">
        <title>Depth-based differentiation of microbial function through sediment-hosted aquifers and enrichment of novel symbionts in the deep terrestrial subsurface.</title>
        <authorList>
            <person name="Probst A.J."/>
            <person name="Ladd B."/>
            <person name="Jarett J.K."/>
            <person name="Geller-Mcgrath D.E."/>
            <person name="Sieber C.M."/>
            <person name="Emerson J.B."/>
            <person name="Anantharaman K."/>
            <person name="Thomas B.C."/>
            <person name="Malmstrom R."/>
            <person name="Stieglmeier M."/>
            <person name="Klingl A."/>
            <person name="Woyke T."/>
            <person name="Ryan C.M."/>
            <person name="Banfield J.F."/>
        </authorList>
    </citation>
    <scope>NUCLEOTIDE SEQUENCE [LARGE SCALE GENOMIC DNA]</scope>
    <source>
        <strain evidence="2">CG11_big_fil_rev_8_21_14_0_20_38_23</strain>
    </source>
</reference>
<keyword evidence="1" id="KW-0812">Transmembrane</keyword>
<accession>A0A2H0NHH0</accession>
<proteinExistence type="predicted"/>
<gene>
    <name evidence="2" type="ORF">COV54_00350</name>
</gene>
<evidence type="ECO:0000313" key="3">
    <source>
        <dbReference type="Proteomes" id="UP000228867"/>
    </source>
</evidence>
<dbReference type="Proteomes" id="UP000228867">
    <property type="component" value="Unassembled WGS sequence"/>
</dbReference>
<evidence type="ECO:0000256" key="1">
    <source>
        <dbReference type="SAM" id="Phobius"/>
    </source>
</evidence>
<feature type="transmembrane region" description="Helical" evidence="1">
    <location>
        <begin position="12"/>
        <end position="29"/>
    </location>
</feature>
<keyword evidence="1" id="KW-1133">Transmembrane helix</keyword>
<sequence length="223" mass="24880">MKIKKLNRDIYFFIIIFLLMAAIFVFLYFKMNVLSDQLQQIQQSQLSQSIPKNIVDQNLTPPAYLETTSSISVVTTPPSPLPSTSSEQGEGLVIPVSLVFVASSSPALEPQTSLTITVEKAIKKENQIIFQINVFAKEAESYSAADLSSFFHLFDLDSGESISPAEIKGSFQTLPPKSSRTGSVIFNLLFNQNKIILQTGDENQSNFYEFDFLKKTYKEIVVG</sequence>